<dbReference type="AlphaFoldDB" id="A0A090NB67"/>
<dbReference type="PROSITE" id="PS51118">
    <property type="entry name" value="HTH_HXLR"/>
    <property type="match status" value="1"/>
</dbReference>
<dbReference type="Gene3D" id="1.10.10.10">
    <property type="entry name" value="Winged helix-like DNA-binding domain superfamily/Winged helix DNA-binding domain"/>
    <property type="match status" value="1"/>
</dbReference>
<gene>
    <name evidence="5" type="ORF">WRSd3_04150</name>
</gene>
<dbReference type="SUPFAM" id="SSF46785">
    <property type="entry name" value="Winged helix' DNA-binding domain"/>
    <property type="match status" value="1"/>
</dbReference>
<dbReference type="InterPro" id="IPR036388">
    <property type="entry name" value="WH-like_DNA-bd_sf"/>
</dbReference>
<dbReference type="GO" id="GO:0003677">
    <property type="term" value="F:DNA binding"/>
    <property type="evidence" value="ECO:0007669"/>
    <property type="project" value="UniProtKB-KW"/>
</dbReference>
<name>A0A090NB67_SHIDY</name>
<keyword evidence="2" id="KW-0238">DNA-binding</keyword>
<reference evidence="5 6" key="1">
    <citation type="submission" date="2013-10" db="EMBL/GenBank/DDBJ databases">
        <title>Draft genomes and the virulence plasmids of Sd1617 vaccine constructs: WRSd3 and WRSd5.</title>
        <authorList>
            <person name="Aksomboon Vongsawan A."/>
            <person name="Venkatesan M.M."/>
            <person name="Vaisvil B."/>
            <person name="Emel G."/>
            <person name="Kepatral V."/>
            <person name="Sethabutr O."/>
            <person name="Serichantalergs O."/>
            <person name="Mason C."/>
        </authorList>
    </citation>
    <scope>NUCLEOTIDE SEQUENCE [LARGE SCALE GENOMIC DNA]</scope>
    <source>
        <strain evidence="5 6">WRSd3</strain>
    </source>
</reference>
<keyword evidence="1" id="KW-0805">Transcription regulation</keyword>
<evidence type="ECO:0000256" key="1">
    <source>
        <dbReference type="ARBA" id="ARBA00023015"/>
    </source>
</evidence>
<evidence type="ECO:0000256" key="3">
    <source>
        <dbReference type="ARBA" id="ARBA00023163"/>
    </source>
</evidence>
<dbReference type="Proteomes" id="UP000017944">
    <property type="component" value="Unassembled WGS sequence"/>
</dbReference>
<comment type="caution">
    <text evidence="5">The sequence shown here is derived from an EMBL/GenBank/DDBJ whole genome shotgun (WGS) entry which is preliminary data.</text>
</comment>
<keyword evidence="3" id="KW-0804">Transcription</keyword>
<dbReference type="EMBL" id="AXUT01000462">
    <property type="protein sequence ID" value="ESU76930.1"/>
    <property type="molecule type" value="Genomic_DNA"/>
</dbReference>
<dbReference type="InterPro" id="IPR002577">
    <property type="entry name" value="HTH_HxlR"/>
</dbReference>
<evidence type="ECO:0000256" key="2">
    <source>
        <dbReference type="ARBA" id="ARBA00023125"/>
    </source>
</evidence>
<evidence type="ECO:0000313" key="6">
    <source>
        <dbReference type="Proteomes" id="UP000017944"/>
    </source>
</evidence>
<dbReference type="PANTHER" id="PTHR33204">
    <property type="entry name" value="TRANSCRIPTIONAL REGULATOR, MARR FAMILY"/>
    <property type="match status" value="1"/>
</dbReference>
<dbReference type="PANTHER" id="PTHR33204:SF37">
    <property type="entry name" value="HTH-TYPE TRANSCRIPTIONAL REGULATOR YODB"/>
    <property type="match status" value="1"/>
</dbReference>
<dbReference type="Pfam" id="PF01638">
    <property type="entry name" value="HxlR"/>
    <property type="match status" value="1"/>
</dbReference>
<proteinExistence type="predicted"/>
<dbReference type="PATRIC" id="fig|1401327.3.peg.3844"/>
<feature type="domain" description="HTH hxlR-type" evidence="4">
    <location>
        <begin position="57"/>
        <end position="155"/>
    </location>
</feature>
<evidence type="ECO:0000313" key="5">
    <source>
        <dbReference type="EMBL" id="ESU76930.1"/>
    </source>
</evidence>
<accession>A0A090NB67</accession>
<dbReference type="InterPro" id="IPR036390">
    <property type="entry name" value="WH_DNA-bd_sf"/>
</dbReference>
<evidence type="ECO:0000259" key="4">
    <source>
        <dbReference type="PROSITE" id="PS51118"/>
    </source>
</evidence>
<organism evidence="5 6">
    <name type="scientific">Shigella dysenteriae WRSd3</name>
    <dbReference type="NCBI Taxonomy" id="1401327"/>
    <lineage>
        <taxon>Bacteria</taxon>
        <taxon>Pseudomonadati</taxon>
        <taxon>Pseudomonadota</taxon>
        <taxon>Gammaproteobacteria</taxon>
        <taxon>Enterobacterales</taxon>
        <taxon>Enterobacteriaceae</taxon>
        <taxon>Shigella</taxon>
    </lineage>
</organism>
<protein>
    <submittedName>
        <fullName evidence="5">Transcriptional regulator, MarR family protein</fullName>
    </submittedName>
</protein>
<sequence>MAPVIAIMGSLHRFVLCLNTLTPKLTFSNYVQKGKYEMSQVSLSQQLKEGNLFAEQCPSREVLKHVTSRWGVLILVALREGTHRFSDLRRKMGGVSEKMLAQSLQALEQDGFLNRIAYPVVPPHVEYSLTPLGEQVSEKVAALADWIELNLPEVLAVRDERAA</sequence>